<evidence type="ECO:0000256" key="1">
    <source>
        <dbReference type="ARBA" id="ARBA00004906"/>
    </source>
</evidence>
<protein>
    <submittedName>
        <fullName evidence="8">BTB/POZ domain-containing protein</fullName>
    </submittedName>
</protein>
<dbReference type="OMA" id="YLPGINR"/>
<evidence type="ECO:0000256" key="2">
    <source>
        <dbReference type="ARBA" id="ARBA00022786"/>
    </source>
</evidence>
<keyword evidence="4" id="KW-0175">Coiled coil</keyword>
<dbReference type="PROSITE" id="PS51649">
    <property type="entry name" value="NPH3"/>
    <property type="match status" value="1"/>
</dbReference>
<keyword evidence="9" id="KW-1185">Reference proteome</keyword>
<dbReference type="OrthoDB" id="624345at2759"/>
<organism evidence="8 9">
    <name type="scientific">Zostera marina</name>
    <name type="common">Eelgrass</name>
    <dbReference type="NCBI Taxonomy" id="29655"/>
    <lineage>
        <taxon>Eukaryota</taxon>
        <taxon>Viridiplantae</taxon>
        <taxon>Streptophyta</taxon>
        <taxon>Embryophyta</taxon>
        <taxon>Tracheophyta</taxon>
        <taxon>Spermatophyta</taxon>
        <taxon>Magnoliopsida</taxon>
        <taxon>Liliopsida</taxon>
        <taxon>Zosteraceae</taxon>
        <taxon>Zostera</taxon>
    </lineage>
</organism>
<evidence type="ECO:0000313" key="8">
    <source>
        <dbReference type="EMBL" id="KMZ63755.1"/>
    </source>
</evidence>
<feature type="region of interest" description="Disordered" evidence="5">
    <location>
        <begin position="271"/>
        <end position="295"/>
    </location>
</feature>
<dbReference type="Gene3D" id="3.30.710.10">
    <property type="entry name" value="Potassium Channel Kv1.1, Chain A"/>
    <property type="match status" value="1"/>
</dbReference>
<dbReference type="PROSITE" id="PS50097">
    <property type="entry name" value="BTB"/>
    <property type="match status" value="1"/>
</dbReference>
<dbReference type="PANTHER" id="PTHR32370">
    <property type="entry name" value="OS12G0117600 PROTEIN"/>
    <property type="match status" value="1"/>
</dbReference>
<dbReference type="Pfam" id="PF00651">
    <property type="entry name" value="BTB"/>
    <property type="match status" value="1"/>
</dbReference>
<dbReference type="GO" id="GO:0016567">
    <property type="term" value="P:protein ubiquitination"/>
    <property type="evidence" value="ECO:0007669"/>
    <property type="project" value="UniProtKB-UniPathway"/>
</dbReference>
<reference evidence="9" key="1">
    <citation type="journal article" date="2016" name="Nature">
        <title>The genome of the seagrass Zostera marina reveals angiosperm adaptation to the sea.</title>
        <authorList>
            <person name="Olsen J.L."/>
            <person name="Rouze P."/>
            <person name="Verhelst B."/>
            <person name="Lin Y.-C."/>
            <person name="Bayer T."/>
            <person name="Collen J."/>
            <person name="Dattolo E."/>
            <person name="De Paoli E."/>
            <person name="Dittami S."/>
            <person name="Maumus F."/>
            <person name="Michel G."/>
            <person name="Kersting A."/>
            <person name="Lauritano C."/>
            <person name="Lohaus R."/>
            <person name="Toepel M."/>
            <person name="Tonon T."/>
            <person name="Vanneste K."/>
            <person name="Amirebrahimi M."/>
            <person name="Brakel J."/>
            <person name="Bostroem C."/>
            <person name="Chovatia M."/>
            <person name="Grimwood J."/>
            <person name="Jenkins J.W."/>
            <person name="Jueterbock A."/>
            <person name="Mraz A."/>
            <person name="Stam W.T."/>
            <person name="Tice H."/>
            <person name="Bornberg-Bauer E."/>
            <person name="Green P.J."/>
            <person name="Pearson G.A."/>
            <person name="Procaccini G."/>
            <person name="Duarte C.M."/>
            <person name="Schmutz J."/>
            <person name="Reusch T.B.H."/>
            <person name="Van de Peer Y."/>
        </authorList>
    </citation>
    <scope>NUCLEOTIDE SEQUENCE [LARGE SCALE GENOMIC DNA]</scope>
    <source>
        <strain evidence="9">cv. Finnish</strain>
    </source>
</reference>
<evidence type="ECO:0000256" key="3">
    <source>
        <dbReference type="PROSITE-ProRule" id="PRU00982"/>
    </source>
</evidence>
<evidence type="ECO:0000256" key="5">
    <source>
        <dbReference type="SAM" id="MobiDB-lite"/>
    </source>
</evidence>
<evidence type="ECO:0000259" key="7">
    <source>
        <dbReference type="PROSITE" id="PS51649"/>
    </source>
</evidence>
<comment type="caution">
    <text evidence="8">The sequence shown here is derived from an EMBL/GenBank/DDBJ whole genome shotgun (WGS) entry which is preliminary data.</text>
</comment>
<comment type="pathway">
    <text evidence="1">Protein modification; protein ubiquitination.</text>
</comment>
<dbReference type="InterPro" id="IPR011333">
    <property type="entry name" value="SKP1/BTB/POZ_sf"/>
</dbReference>
<feature type="coiled-coil region" evidence="4">
    <location>
        <begin position="562"/>
        <end position="596"/>
    </location>
</feature>
<comment type="similarity">
    <text evidence="3">Belongs to the NPH3 family.</text>
</comment>
<dbReference type="InterPro" id="IPR043454">
    <property type="entry name" value="NPH3/RPT2-like"/>
</dbReference>
<dbReference type="AlphaFoldDB" id="A0A0K9P6E4"/>
<dbReference type="SUPFAM" id="SSF54695">
    <property type="entry name" value="POZ domain"/>
    <property type="match status" value="1"/>
</dbReference>
<evidence type="ECO:0000313" key="9">
    <source>
        <dbReference type="Proteomes" id="UP000036987"/>
    </source>
</evidence>
<evidence type="ECO:0000256" key="4">
    <source>
        <dbReference type="SAM" id="Coils"/>
    </source>
</evidence>
<dbReference type="InterPro" id="IPR000210">
    <property type="entry name" value="BTB/POZ_dom"/>
</dbReference>
<name>A0A0K9P6E4_ZOSMR</name>
<dbReference type="CDD" id="cd18312">
    <property type="entry name" value="BTB_POZ_NPY3-like"/>
    <property type="match status" value="1"/>
</dbReference>
<dbReference type="Proteomes" id="UP000036987">
    <property type="component" value="Unassembled WGS sequence"/>
</dbReference>
<dbReference type="Pfam" id="PF03000">
    <property type="entry name" value="NPH3"/>
    <property type="match status" value="1"/>
</dbReference>
<gene>
    <name evidence="8" type="ORF">ZOSMA_39G00260</name>
</gene>
<dbReference type="UniPathway" id="UPA00143"/>
<dbReference type="InterPro" id="IPR027356">
    <property type="entry name" value="NPH3_dom"/>
</dbReference>
<keyword evidence="2" id="KW-0833">Ubl conjugation pathway</keyword>
<feature type="domain" description="BTB" evidence="6">
    <location>
        <begin position="29"/>
        <end position="98"/>
    </location>
</feature>
<proteinExistence type="inferred from homology"/>
<evidence type="ECO:0000259" key="6">
    <source>
        <dbReference type="PROSITE" id="PS50097"/>
    </source>
</evidence>
<dbReference type="EMBL" id="LFYR01001212">
    <property type="protein sequence ID" value="KMZ63755.1"/>
    <property type="molecule type" value="Genomic_DNA"/>
</dbReference>
<sequence>MASVKLGSEADEAFKRQGQAWFCTTGLPSDVSVEVEQMTFHLHKFPLLSRSGLMEKLIREASDGNSECVIQLPNIPGGSKAFELVGKFCYGVKLELTATNVVHLRCSAEHLQMTEDYGDGNLIEQTERFLNQVVLQRWEDSIKALRTCDDVLSHAEDLRIVKRCIESLAMKASTDPNLLGWPMMEYGGGPMQSPGGSVLWNGISTGTRLKSYTSDWWYEDASTLKFPIYKRLISSMEVRGIRPEIIAGSLELYAKRYISGLNRRQVGTVTTAASSSEVSSRTTPPPCSINTAAPSEEEQRNLLEEIGTMLPMEKGMLLSTKFLFGMLKTAMILRASSSCVANFEKRIGMQLDQASLDDILLPNFSYSMETLYNVDCVQRILGHFLTMDQVTAGGASPYMANDDGNIDSPSLTSITTVAKLVDGFLAEVASDVNLKLPKFQSLADAVPDYARPLDDGLYRAIDIYLKAHSWLTDSEREDLCRLMDCQKLSFEACTHAAQNDRLPLRVVVQVLFFEQLQLRSSIAGCFVVSDNLEGSRPLRSGQMDSENGNGGSDGWAITVRENQGLKVDIDNMRMRVAELENECSSMKNEIEKLGKTKSRWSKVPKKLGLKMKFQMCNAQESSISDWKRSSGRVETLQTKLAKHKKNLYTEED</sequence>
<feature type="compositionally biased region" description="Low complexity" evidence="5">
    <location>
        <begin position="271"/>
        <end position="282"/>
    </location>
</feature>
<accession>A0A0K9P6E4</accession>
<feature type="domain" description="NPH3" evidence="7">
    <location>
        <begin position="215"/>
        <end position="517"/>
    </location>
</feature>